<evidence type="ECO:0000259" key="6">
    <source>
        <dbReference type="PROSITE" id="PS50883"/>
    </source>
</evidence>
<dbReference type="OrthoDB" id="8416215at2"/>
<dbReference type="SUPFAM" id="SSF55073">
    <property type="entry name" value="Nucleotide cyclase"/>
    <property type="match status" value="1"/>
</dbReference>
<evidence type="ECO:0000259" key="8">
    <source>
        <dbReference type="PROSITE" id="PS50887"/>
    </source>
</evidence>
<proteinExistence type="predicted"/>
<dbReference type="PROSITE" id="PS50883">
    <property type="entry name" value="EAL"/>
    <property type="match status" value="1"/>
</dbReference>
<dbReference type="CDD" id="cd01948">
    <property type="entry name" value="EAL"/>
    <property type="match status" value="1"/>
</dbReference>
<dbReference type="EMBL" id="FNRJ01000004">
    <property type="protein sequence ID" value="SEA49641.1"/>
    <property type="molecule type" value="Genomic_DNA"/>
</dbReference>
<feature type="domain" description="PAC" evidence="5">
    <location>
        <begin position="448"/>
        <end position="502"/>
    </location>
</feature>
<dbReference type="GO" id="GO:0071111">
    <property type="term" value="F:cyclic-guanylate-specific phosphodiesterase activity"/>
    <property type="evidence" value="ECO:0007669"/>
    <property type="project" value="UniProtKB-EC"/>
</dbReference>
<dbReference type="CDD" id="cd01949">
    <property type="entry name" value="GGDEF"/>
    <property type="match status" value="1"/>
</dbReference>
<feature type="transmembrane region" description="Helical" evidence="3">
    <location>
        <begin position="297"/>
        <end position="315"/>
    </location>
</feature>
<dbReference type="AlphaFoldDB" id="A0A1H4BNC2"/>
<evidence type="ECO:0000259" key="5">
    <source>
        <dbReference type="PROSITE" id="PS50113"/>
    </source>
</evidence>
<evidence type="ECO:0000313" key="10">
    <source>
        <dbReference type="Proteomes" id="UP000242469"/>
    </source>
</evidence>
<protein>
    <recommendedName>
        <fullName evidence="1">cyclic-guanylate-specific phosphodiesterase</fullName>
        <ecNumber evidence="1">3.1.4.52</ecNumber>
    </recommendedName>
</protein>
<dbReference type="InterPro" id="IPR043128">
    <property type="entry name" value="Rev_trsase/Diguanyl_cyclase"/>
</dbReference>
<dbReference type="Proteomes" id="UP000242469">
    <property type="component" value="Unassembled WGS sequence"/>
</dbReference>
<gene>
    <name evidence="9" type="ORF">SAMN02745729_1046</name>
</gene>
<dbReference type="InterPro" id="IPR001633">
    <property type="entry name" value="EAL_dom"/>
</dbReference>
<dbReference type="Gene3D" id="3.30.450.20">
    <property type="entry name" value="PAS domain"/>
    <property type="match status" value="1"/>
</dbReference>
<dbReference type="SUPFAM" id="SSF141868">
    <property type="entry name" value="EAL domain-like"/>
    <property type="match status" value="1"/>
</dbReference>
<dbReference type="PROSITE" id="PS50113">
    <property type="entry name" value="PAC"/>
    <property type="match status" value="1"/>
</dbReference>
<dbReference type="SMART" id="SM00267">
    <property type="entry name" value="GGDEF"/>
    <property type="match status" value="1"/>
</dbReference>
<dbReference type="PROSITE" id="PS50112">
    <property type="entry name" value="PAS"/>
    <property type="match status" value="1"/>
</dbReference>
<dbReference type="Pfam" id="PF00990">
    <property type="entry name" value="GGDEF"/>
    <property type="match status" value="1"/>
</dbReference>
<dbReference type="InterPro" id="IPR052155">
    <property type="entry name" value="Biofilm_reg_signaling"/>
</dbReference>
<dbReference type="Pfam" id="PF13426">
    <property type="entry name" value="PAS_9"/>
    <property type="match status" value="1"/>
</dbReference>
<name>A0A1H4BNC2_9GAMM</name>
<dbReference type="EC" id="3.1.4.52" evidence="1"/>
<evidence type="ECO:0000259" key="7">
    <source>
        <dbReference type="PROSITE" id="PS50885"/>
    </source>
</evidence>
<dbReference type="PANTHER" id="PTHR44757">
    <property type="entry name" value="DIGUANYLATE CYCLASE DGCP"/>
    <property type="match status" value="1"/>
</dbReference>
<dbReference type="PROSITE" id="PS50885">
    <property type="entry name" value="HAMP"/>
    <property type="match status" value="1"/>
</dbReference>
<dbReference type="SMART" id="SM00304">
    <property type="entry name" value="HAMP"/>
    <property type="match status" value="1"/>
</dbReference>
<dbReference type="InterPro" id="IPR000700">
    <property type="entry name" value="PAS-assoc_C"/>
</dbReference>
<dbReference type="SUPFAM" id="SSF158472">
    <property type="entry name" value="HAMP domain-like"/>
    <property type="match status" value="1"/>
</dbReference>
<dbReference type="FunFam" id="3.20.20.450:FF:000001">
    <property type="entry name" value="Cyclic di-GMP phosphodiesterase yahA"/>
    <property type="match status" value="1"/>
</dbReference>
<dbReference type="Gene3D" id="3.30.70.270">
    <property type="match status" value="1"/>
</dbReference>
<dbReference type="SUPFAM" id="SSF55785">
    <property type="entry name" value="PYP-like sensor domain (PAS domain)"/>
    <property type="match status" value="1"/>
</dbReference>
<dbReference type="GO" id="GO:0016020">
    <property type="term" value="C:membrane"/>
    <property type="evidence" value="ECO:0007669"/>
    <property type="project" value="InterPro"/>
</dbReference>
<dbReference type="InterPro" id="IPR035965">
    <property type="entry name" value="PAS-like_dom_sf"/>
</dbReference>
<keyword evidence="10" id="KW-1185">Reference proteome</keyword>
<dbReference type="InterPro" id="IPR000014">
    <property type="entry name" value="PAS"/>
</dbReference>
<organism evidence="9 10">
    <name type="scientific">Marinobacterium iners DSM 11526</name>
    <dbReference type="NCBI Taxonomy" id="1122198"/>
    <lineage>
        <taxon>Bacteria</taxon>
        <taxon>Pseudomonadati</taxon>
        <taxon>Pseudomonadota</taxon>
        <taxon>Gammaproteobacteria</taxon>
        <taxon>Oceanospirillales</taxon>
        <taxon>Oceanospirillaceae</taxon>
        <taxon>Marinobacterium</taxon>
    </lineage>
</organism>
<feature type="domain" description="EAL" evidence="6">
    <location>
        <begin position="676"/>
        <end position="932"/>
    </location>
</feature>
<dbReference type="SMART" id="SM00091">
    <property type="entry name" value="PAS"/>
    <property type="match status" value="1"/>
</dbReference>
<dbReference type="Gene3D" id="6.10.340.10">
    <property type="match status" value="1"/>
</dbReference>
<accession>A0A1H4BNC2</accession>
<keyword evidence="3" id="KW-0472">Membrane</keyword>
<dbReference type="GO" id="GO:0007165">
    <property type="term" value="P:signal transduction"/>
    <property type="evidence" value="ECO:0007669"/>
    <property type="project" value="InterPro"/>
</dbReference>
<evidence type="ECO:0000256" key="2">
    <source>
        <dbReference type="ARBA" id="ARBA00022636"/>
    </source>
</evidence>
<dbReference type="InterPro" id="IPR029787">
    <property type="entry name" value="Nucleotide_cyclase"/>
</dbReference>
<dbReference type="NCBIfam" id="TIGR00254">
    <property type="entry name" value="GGDEF"/>
    <property type="match status" value="1"/>
</dbReference>
<keyword evidence="3" id="KW-1133">Transmembrane helix</keyword>
<dbReference type="InterPro" id="IPR003660">
    <property type="entry name" value="HAMP_dom"/>
</dbReference>
<dbReference type="STRING" id="1122198.SAMN02745729_1046"/>
<keyword evidence="3" id="KW-0812">Transmembrane</keyword>
<dbReference type="InterPro" id="IPR035919">
    <property type="entry name" value="EAL_sf"/>
</dbReference>
<feature type="domain" description="GGDEF" evidence="8">
    <location>
        <begin position="534"/>
        <end position="667"/>
    </location>
</feature>
<dbReference type="NCBIfam" id="TIGR00229">
    <property type="entry name" value="sensory_box"/>
    <property type="match status" value="1"/>
</dbReference>
<evidence type="ECO:0000259" key="4">
    <source>
        <dbReference type="PROSITE" id="PS50112"/>
    </source>
</evidence>
<dbReference type="Pfam" id="PF00672">
    <property type="entry name" value="HAMP"/>
    <property type="match status" value="1"/>
</dbReference>
<dbReference type="RefSeq" id="WP_091824593.1">
    <property type="nucleotide sequence ID" value="NZ_FNRJ01000004.1"/>
</dbReference>
<keyword evidence="2" id="KW-0973">c-di-GMP</keyword>
<dbReference type="InterPro" id="IPR001610">
    <property type="entry name" value="PAC"/>
</dbReference>
<evidence type="ECO:0000256" key="1">
    <source>
        <dbReference type="ARBA" id="ARBA00012282"/>
    </source>
</evidence>
<feature type="transmembrane region" description="Helical" evidence="3">
    <location>
        <begin position="12"/>
        <end position="33"/>
    </location>
</feature>
<dbReference type="SMART" id="SM00052">
    <property type="entry name" value="EAL"/>
    <property type="match status" value="1"/>
</dbReference>
<sequence>MFFSRLHHKLLLLWLLSLAGALMFVGLIFTLMLGHTREQQSLHELEQARHFLAGRWDTARQAVEEQLDQLAGQSELALPDSPGNNERLETELELLALRLLRRLETRGLDYLAIHDERGQLQAMACRCQGGDRLYAYNTKPLGRTGFRIRPSDDEPSYQSHFLPYDLLRLSLPSHSEPVIARTRDQLYLLGWQDVPGGSRLQGGVKLSDDTVGHLAHRLEYPVLLQAEELSVGQGFESRLSLQRLQQLERSQQGWVGADDEYYGAITFAEPGIEARLIFAVPVKGLGHELETLGQSMLVLLLLALVGFTPLGGWFISRVITRPLGKLSLAVQNLKEGNYQRIEGFDQKSDLGRLASSFNTMVTALNEREEALRDSSRELRQLSAALEQSPACIIITDLQGIIQYVNPGFCRVTGYSAADVKGRPVSLLKSSSTHADTFGQLWSSLSSKGEWHGELLNQRKNGEQFWVAATISVLRDEQGQPDRYLAIEEDISLRKSYEEQLFHRSNYDALTDLPNRELIQDRLQQAIEMAEAQQHQVAVLFINLLQFRRVNEVQGHQAGDTLLCQAAQRLQQVHSPLESLGRIGSDEFVVVVPEVTRMQAVENLTRCLLQQFDVPFQLSDTEVRVAACIGIALYPDDGLRADMLLRHADAAMQQVRMRKEAGYCFFMEEMNEHARHSLEMEQALHDALERNEFVLWYQPLLDLKTRRITGVEALVRWHRPGYGLVPPDEFIPRAEESGQILPLGHWVLAEAIRQAASWQRQMGLKLNIAVNISPRQIQQPDFVQQVKQLLIIHELTPGSLELEITESIFLDVEAEGRTIETLKQLRSFGVRLSIDDFGTGFSALGYLKRFPVDILKIDRQFVRDIHMDQDAATLCQAIIWMARGLHMEVIAEGVELEEQLDILAESGADVVQGYYIAKPQPAECLPQIFERYEDRKAI</sequence>
<dbReference type="Gene3D" id="3.20.20.450">
    <property type="entry name" value="EAL domain"/>
    <property type="match status" value="1"/>
</dbReference>
<feature type="domain" description="PAS" evidence="4">
    <location>
        <begin position="377"/>
        <end position="422"/>
    </location>
</feature>
<dbReference type="PROSITE" id="PS50887">
    <property type="entry name" value="GGDEF"/>
    <property type="match status" value="1"/>
</dbReference>
<dbReference type="CDD" id="cd06225">
    <property type="entry name" value="HAMP"/>
    <property type="match status" value="1"/>
</dbReference>
<feature type="domain" description="HAMP" evidence="7">
    <location>
        <begin position="317"/>
        <end position="369"/>
    </location>
</feature>
<dbReference type="InterPro" id="IPR000160">
    <property type="entry name" value="GGDEF_dom"/>
</dbReference>
<dbReference type="SMART" id="SM00086">
    <property type="entry name" value="PAC"/>
    <property type="match status" value="1"/>
</dbReference>
<reference evidence="10" key="1">
    <citation type="submission" date="2016-10" db="EMBL/GenBank/DDBJ databases">
        <authorList>
            <person name="Varghese N."/>
            <person name="Submissions S."/>
        </authorList>
    </citation>
    <scope>NUCLEOTIDE SEQUENCE [LARGE SCALE GENOMIC DNA]</scope>
    <source>
        <strain evidence="10">DSM 11526</strain>
    </source>
</reference>
<evidence type="ECO:0000256" key="3">
    <source>
        <dbReference type="SAM" id="Phobius"/>
    </source>
</evidence>
<evidence type="ECO:0000313" key="9">
    <source>
        <dbReference type="EMBL" id="SEA49641.1"/>
    </source>
</evidence>
<dbReference type="PANTHER" id="PTHR44757:SF2">
    <property type="entry name" value="BIOFILM ARCHITECTURE MAINTENANCE PROTEIN MBAA"/>
    <property type="match status" value="1"/>
</dbReference>
<dbReference type="CDD" id="cd00130">
    <property type="entry name" value="PAS"/>
    <property type="match status" value="1"/>
</dbReference>
<dbReference type="Pfam" id="PF00563">
    <property type="entry name" value="EAL"/>
    <property type="match status" value="1"/>
</dbReference>